<dbReference type="OrthoDB" id="9795355at2"/>
<dbReference type="GeneID" id="98567111"/>
<reference evidence="1 2" key="1">
    <citation type="submission" date="2017-05" db="EMBL/GenBank/DDBJ databases">
        <title>Vagococcus spp. assemblies.</title>
        <authorList>
            <person name="Gulvik C.A."/>
        </authorList>
    </citation>
    <scope>NUCLEOTIDE SEQUENCE [LARGE SCALE GENOMIC DNA]</scope>
    <source>
        <strain evidence="1 2">NCFB 2777</strain>
    </source>
</reference>
<gene>
    <name evidence="1" type="ORF">CBF35_01920</name>
</gene>
<dbReference type="InterPro" id="IPR037481">
    <property type="entry name" value="LacX"/>
</dbReference>
<dbReference type="GO" id="GO:0005975">
    <property type="term" value="P:carbohydrate metabolic process"/>
    <property type="evidence" value="ECO:0007669"/>
    <property type="project" value="InterPro"/>
</dbReference>
<dbReference type="InterPro" id="IPR011013">
    <property type="entry name" value="Gal_mutarotase_sf_dom"/>
</dbReference>
<keyword evidence="2" id="KW-1185">Reference proteome</keyword>
<name>A0A429ZUU1_9ENTE</name>
<dbReference type="InterPro" id="IPR008183">
    <property type="entry name" value="Aldose_1/G6P_1-epimerase"/>
</dbReference>
<sequence>MVLMIENECLKVSFSELGGELTSIQNQEDNIEYLWQGNPEFWGRQAPVLFPNVGRLKDDSYRYEGVTYYLGQHGFARDQRFAVKEHTATRIAFSLLSNEESRKVYPFEFELILSYELVGNQLICSYHVENTGKGPMYFSIGGHPAFNVPLGNQGNFEDYFLRFAPKKSRLVLPLKGPYIDLANKTLGQTNTDIALTRALFKNDAIVYETVGTNSYSIKSDKTPHSVTVSYDNMPYVGIWSPYPLESPFVCIEPWCGVADTVEATGELTEKLGINHLASQEIFKTQYTIEIN</sequence>
<protein>
    <submittedName>
        <fullName evidence="1">Aldose epimerase</fullName>
    </submittedName>
</protein>
<dbReference type="Pfam" id="PF01263">
    <property type="entry name" value="Aldose_epim"/>
    <property type="match status" value="1"/>
</dbReference>
<dbReference type="SUPFAM" id="SSF74650">
    <property type="entry name" value="Galactose mutarotase-like"/>
    <property type="match status" value="1"/>
</dbReference>
<dbReference type="EMBL" id="NGJU01000002">
    <property type="protein sequence ID" value="RST97447.1"/>
    <property type="molecule type" value="Genomic_DNA"/>
</dbReference>
<dbReference type="RefSeq" id="WP_126778194.1">
    <property type="nucleotide sequence ID" value="NZ_NGJU01000002.1"/>
</dbReference>
<accession>A0A429ZUU1</accession>
<dbReference type="Proteomes" id="UP000287239">
    <property type="component" value="Unassembled WGS sequence"/>
</dbReference>
<dbReference type="AlphaFoldDB" id="A0A429ZUU1"/>
<evidence type="ECO:0000313" key="1">
    <source>
        <dbReference type="EMBL" id="RST97447.1"/>
    </source>
</evidence>
<dbReference type="InterPro" id="IPR014718">
    <property type="entry name" value="GH-type_carb-bd"/>
</dbReference>
<dbReference type="PANTHER" id="PTHR11122">
    <property type="entry name" value="APOSPORY-ASSOCIATED PROTEIN C-RELATED"/>
    <property type="match status" value="1"/>
</dbReference>
<organism evidence="1 2">
    <name type="scientific">Vagococcus salmoninarum</name>
    <dbReference type="NCBI Taxonomy" id="2739"/>
    <lineage>
        <taxon>Bacteria</taxon>
        <taxon>Bacillati</taxon>
        <taxon>Bacillota</taxon>
        <taxon>Bacilli</taxon>
        <taxon>Lactobacillales</taxon>
        <taxon>Enterococcaceae</taxon>
        <taxon>Vagococcus</taxon>
    </lineage>
</organism>
<dbReference type="GO" id="GO:0016853">
    <property type="term" value="F:isomerase activity"/>
    <property type="evidence" value="ECO:0007669"/>
    <property type="project" value="InterPro"/>
</dbReference>
<dbReference type="CDD" id="cd09024">
    <property type="entry name" value="Aldose_epim_lacX"/>
    <property type="match status" value="1"/>
</dbReference>
<dbReference type="PANTHER" id="PTHR11122:SF13">
    <property type="entry name" value="GLUCOSE-6-PHOSPHATE 1-EPIMERASE"/>
    <property type="match status" value="1"/>
</dbReference>
<proteinExistence type="predicted"/>
<comment type="caution">
    <text evidence="1">The sequence shown here is derived from an EMBL/GenBank/DDBJ whole genome shotgun (WGS) entry which is preliminary data.</text>
</comment>
<evidence type="ECO:0000313" key="2">
    <source>
        <dbReference type="Proteomes" id="UP000287239"/>
    </source>
</evidence>
<dbReference type="Gene3D" id="2.70.98.10">
    <property type="match status" value="1"/>
</dbReference>
<dbReference type="GO" id="GO:0030246">
    <property type="term" value="F:carbohydrate binding"/>
    <property type="evidence" value="ECO:0007669"/>
    <property type="project" value="InterPro"/>
</dbReference>